<proteinExistence type="predicted"/>
<reference evidence="3" key="1">
    <citation type="submission" date="2014-09" db="EMBL/GenBank/DDBJ databases">
        <authorList>
            <person name="Mudge J."/>
            <person name="Ramaraj T."/>
            <person name="Lindquist I.E."/>
            <person name="Bharti A.K."/>
            <person name="Sundararajan A."/>
            <person name="Cameron C.T."/>
            <person name="Woodward J.E."/>
            <person name="May G.D."/>
            <person name="Brubaker C."/>
            <person name="Broadhvest J."/>
            <person name="Wilkins T.A."/>
        </authorList>
    </citation>
    <scope>NUCLEOTIDE SEQUENCE</scope>
    <source>
        <strain evidence="3">cv. AKA8401</strain>
    </source>
</reference>
<keyword evidence="3" id="KW-1185">Reference proteome</keyword>
<keyword evidence="1" id="KW-1133">Transmembrane helix</keyword>
<feature type="transmembrane region" description="Helical" evidence="1">
    <location>
        <begin position="12"/>
        <end position="29"/>
    </location>
</feature>
<name>A0A0B0N7S4_GOSAR</name>
<evidence type="ECO:0000313" key="3">
    <source>
        <dbReference type="Proteomes" id="UP000032142"/>
    </source>
</evidence>
<accession>A0A0B0N7S4</accession>
<sequence>MERKLEVDDPNAGYWYIFLNLIVAWLSLVKTSLK</sequence>
<dbReference type="EMBL" id="JRRC01469027">
    <property type="protein sequence ID" value="KHG07166.1"/>
    <property type="molecule type" value="Genomic_DNA"/>
</dbReference>
<evidence type="ECO:0000313" key="2">
    <source>
        <dbReference type="EMBL" id="KHG07166.1"/>
    </source>
</evidence>
<evidence type="ECO:0000256" key="1">
    <source>
        <dbReference type="SAM" id="Phobius"/>
    </source>
</evidence>
<keyword evidence="1" id="KW-0812">Transmembrane</keyword>
<keyword evidence="1" id="KW-0472">Membrane</keyword>
<protein>
    <submittedName>
        <fullName evidence="2">Uncharacterized protein</fullName>
    </submittedName>
</protein>
<gene>
    <name evidence="2" type="ORF">F383_34122</name>
</gene>
<comment type="caution">
    <text evidence="2">The sequence shown here is derived from an EMBL/GenBank/DDBJ whole genome shotgun (WGS) entry which is preliminary data.</text>
</comment>
<dbReference type="Proteomes" id="UP000032142">
    <property type="component" value="Unassembled WGS sequence"/>
</dbReference>
<dbReference type="AlphaFoldDB" id="A0A0B0N7S4"/>
<organism evidence="2 3">
    <name type="scientific">Gossypium arboreum</name>
    <name type="common">Tree cotton</name>
    <name type="synonym">Gossypium nanking</name>
    <dbReference type="NCBI Taxonomy" id="29729"/>
    <lineage>
        <taxon>Eukaryota</taxon>
        <taxon>Viridiplantae</taxon>
        <taxon>Streptophyta</taxon>
        <taxon>Embryophyta</taxon>
        <taxon>Tracheophyta</taxon>
        <taxon>Spermatophyta</taxon>
        <taxon>Magnoliopsida</taxon>
        <taxon>eudicotyledons</taxon>
        <taxon>Gunneridae</taxon>
        <taxon>Pentapetalae</taxon>
        <taxon>rosids</taxon>
        <taxon>malvids</taxon>
        <taxon>Malvales</taxon>
        <taxon>Malvaceae</taxon>
        <taxon>Malvoideae</taxon>
        <taxon>Gossypium</taxon>
    </lineage>
</organism>